<evidence type="ECO:0000256" key="1">
    <source>
        <dbReference type="ARBA" id="ARBA00004418"/>
    </source>
</evidence>
<organism evidence="3 4">
    <name type="scientific">Herbaspirillum hiltneri N3</name>
    <dbReference type="NCBI Taxonomy" id="1262470"/>
    <lineage>
        <taxon>Bacteria</taxon>
        <taxon>Pseudomonadati</taxon>
        <taxon>Pseudomonadota</taxon>
        <taxon>Betaproteobacteria</taxon>
        <taxon>Burkholderiales</taxon>
        <taxon>Oxalobacteraceae</taxon>
        <taxon>Herbaspirillum</taxon>
    </lineage>
</organism>
<reference evidence="4" key="1">
    <citation type="journal article" date="2015" name="Genome Announc.">
        <title>Complete Genome Sequence of Herbaspirillum hiltneri N3 (DSM 17495), Isolated from Surface-Sterilized Wheat Roots.</title>
        <authorList>
            <person name="Guizelini D."/>
            <person name="Saizaki P.M."/>
            <person name="Coimbra N.A."/>
            <person name="Weiss V.A."/>
            <person name="Faoro H."/>
            <person name="Sfeir M.Z."/>
            <person name="Baura V.A."/>
            <person name="Monteiro R.A."/>
            <person name="Chubatsu L.S."/>
            <person name="Souza E.M."/>
            <person name="Cruz L.M."/>
            <person name="Pedrosa F.O."/>
            <person name="Raittz R.T."/>
            <person name="Marchaukoski J.N."/>
            <person name="Steffens M.B."/>
        </authorList>
    </citation>
    <scope>NUCLEOTIDE SEQUENCE [LARGE SCALE GENOMIC DNA]</scope>
    <source>
        <strain evidence="4">N3</strain>
    </source>
</reference>
<dbReference type="EMBL" id="CP011409">
    <property type="protein sequence ID" value="AKZ65433.1"/>
    <property type="molecule type" value="Genomic_DNA"/>
</dbReference>
<evidence type="ECO:0000313" key="4">
    <source>
        <dbReference type="Proteomes" id="UP000063429"/>
    </source>
</evidence>
<dbReference type="Proteomes" id="UP000063429">
    <property type="component" value="Chromosome"/>
</dbReference>
<gene>
    <name evidence="3" type="ORF">F506_15880</name>
</gene>
<evidence type="ECO:0000256" key="2">
    <source>
        <dbReference type="SAM" id="SignalP"/>
    </source>
</evidence>
<comment type="subcellular location">
    <subcellularLocation>
        <location evidence="1">Periplasm</location>
    </subcellularLocation>
</comment>
<dbReference type="Gene3D" id="2.60.40.420">
    <property type="entry name" value="Cupredoxins - blue copper proteins"/>
    <property type="match status" value="1"/>
</dbReference>
<feature type="signal peptide" evidence="2">
    <location>
        <begin position="1"/>
        <end position="32"/>
    </location>
</feature>
<name>A0ABN4I7J2_9BURK</name>
<protein>
    <recommendedName>
        <fullName evidence="5">Methylamine utilization protein</fullName>
    </recommendedName>
</protein>
<keyword evidence="4" id="KW-1185">Reference proteome</keyword>
<proteinExistence type="predicted"/>
<accession>A0ABN4I7J2</accession>
<evidence type="ECO:0000313" key="3">
    <source>
        <dbReference type="EMBL" id="AKZ65433.1"/>
    </source>
</evidence>
<feature type="chain" id="PRO_5046419164" description="Methylamine utilization protein" evidence="2">
    <location>
        <begin position="33"/>
        <end position="215"/>
    </location>
</feature>
<keyword evidence="2" id="KW-0732">Signal</keyword>
<sequence>MMRLSFVHRHARRMLAGGLALLAAGAAVSAAAATVTVQVLDVTGAPVPNAVVYAEPAGGQVVPKSLKQAEVEQKDVKFFPLVSVVQVGTPILFPNHDKVRHHVYSFSPAKTFELKLYSGVPTSPIVFDKVGTVVLGCNIHDQMVAYVQVVNTPFFGKTDMAGRVKLDGLVNGKYALKAWYFKMAPNEAAMEQPITYQGADMNASVKLAVKAVPVE</sequence>
<evidence type="ECO:0008006" key="5">
    <source>
        <dbReference type="Google" id="ProtNLM"/>
    </source>
</evidence>
<dbReference type="InterPro" id="IPR008972">
    <property type="entry name" value="Cupredoxin"/>
</dbReference>
<dbReference type="CDD" id="cd04221">
    <property type="entry name" value="MauL"/>
    <property type="match status" value="1"/>
</dbReference>
<dbReference type="InterPro" id="IPR034242">
    <property type="entry name" value="MauL"/>
</dbReference>
<dbReference type="SUPFAM" id="SSF49503">
    <property type="entry name" value="Cupredoxins"/>
    <property type="match status" value="1"/>
</dbReference>